<feature type="compositionally biased region" description="Pro residues" evidence="2">
    <location>
        <begin position="104"/>
        <end position="117"/>
    </location>
</feature>
<evidence type="ECO:0000313" key="4">
    <source>
        <dbReference type="Ensembl" id="ENSNMLP00000034214.1"/>
    </source>
</evidence>
<dbReference type="PANTHER" id="PTHR21695:SF0">
    <property type="entry name" value="ZINC FINGER PROTEIN 414"/>
    <property type="match status" value="1"/>
</dbReference>
<dbReference type="Pfam" id="PF15909">
    <property type="entry name" value="zf-C2H2_8"/>
    <property type="match status" value="1"/>
</dbReference>
<feature type="compositionally biased region" description="Low complexity" evidence="2">
    <location>
        <begin position="156"/>
        <end position="170"/>
    </location>
</feature>
<evidence type="ECO:0000313" key="5">
    <source>
        <dbReference type="Proteomes" id="UP000694523"/>
    </source>
</evidence>
<dbReference type="SMART" id="SM00355">
    <property type="entry name" value="ZnF_C2H2"/>
    <property type="match status" value="4"/>
</dbReference>
<feature type="compositionally biased region" description="Polar residues" evidence="2">
    <location>
        <begin position="175"/>
        <end position="188"/>
    </location>
</feature>
<feature type="region of interest" description="Disordered" evidence="2">
    <location>
        <begin position="245"/>
        <end position="272"/>
    </location>
</feature>
<reference evidence="4" key="2">
    <citation type="submission" date="2025-09" db="UniProtKB">
        <authorList>
            <consortium name="Ensembl"/>
        </authorList>
    </citation>
    <scope>IDENTIFICATION</scope>
</reference>
<evidence type="ECO:0000256" key="1">
    <source>
        <dbReference type="PROSITE-ProRule" id="PRU00042"/>
    </source>
</evidence>
<proteinExistence type="predicted"/>
<evidence type="ECO:0000256" key="2">
    <source>
        <dbReference type="SAM" id="MobiDB-lite"/>
    </source>
</evidence>
<protein>
    <recommendedName>
        <fullName evidence="3">C2H2-type domain-containing protein</fullName>
    </recommendedName>
</protein>
<dbReference type="GO" id="GO:0008270">
    <property type="term" value="F:zinc ion binding"/>
    <property type="evidence" value="ECO:0007669"/>
    <property type="project" value="UniProtKB-KW"/>
</dbReference>
<feature type="domain" description="C2H2-type" evidence="3">
    <location>
        <begin position="232"/>
        <end position="259"/>
    </location>
</feature>
<accession>A0A8C6WV51</accession>
<dbReference type="PROSITE" id="PS00028">
    <property type="entry name" value="ZINC_FINGER_C2H2_1"/>
    <property type="match status" value="3"/>
</dbReference>
<dbReference type="Gene3D" id="3.30.160.60">
    <property type="entry name" value="Classic Zinc Finger"/>
    <property type="match status" value="1"/>
</dbReference>
<keyword evidence="1" id="KW-0863">Zinc-finger</keyword>
<feature type="compositionally biased region" description="Pro residues" evidence="2">
    <location>
        <begin position="135"/>
        <end position="155"/>
    </location>
</feature>
<keyword evidence="1" id="KW-0479">Metal-binding</keyword>
<dbReference type="Ensembl" id="ENSNMLT00000038104.1">
    <property type="protein sequence ID" value="ENSNMLP00000034214.1"/>
    <property type="gene ID" value="ENSNMLG00000021321.1"/>
</dbReference>
<evidence type="ECO:0000259" key="3">
    <source>
        <dbReference type="PROSITE" id="PS50157"/>
    </source>
</evidence>
<keyword evidence="1" id="KW-0862">Zinc</keyword>
<keyword evidence="5" id="KW-1185">Reference proteome</keyword>
<dbReference type="PANTHER" id="PTHR21695">
    <property type="entry name" value="ZINC FINGER PROTEIN 414"/>
    <property type="match status" value="1"/>
</dbReference>
<dbReference type="Proteomes" id="UP000694523">
    <property type="component" value="Unplaced"/>
</dbReference>
<name>A0A8C6WV51_9GOBI</name>
<dbReference type="PROSITE" id="PS50157">
    <property type="entry name" value="ZINC_FINGER_C2H2_2"/>
    <property type="match status" value="2"/>
</dbReference>
<feature type="region of interest" description="Disordered" evidence="2">
    <location>
        <begin position="98"/>
        <end position="196"/>
    </location>
</feature>
<dbReference type="AlphaFoldDB" id="A0A8C6WV51"/>
<feature type="compositionally biased region" description="Polar residues" evidence="2">
    <location>
        <begin position="122"/>
        <end position="134"/>
    </location>
</feature>
<dbReference type="InterPro" id="IPR039882">
    <property type="entry name" value="ZN414"/>
</dbReference>
<feature type="compositionally biased region" description="Basic and acidic residues" evidence="2">
    <location>
        <begin position="245"/>
        <end position="265"/>
    </location>
</feature>
<sequence>VSACIMSCPLYGCKRAYPDANALQSHIKDHELPAQSLPGKTMMCSMVGCGGTFPNMQKLMEHLRHHHKPNIYFLCESCHAKLRSYRGLLIHLRTCSKAARPKQNPVPSPSTSAPPVPMDVDQVNTTAPPQDTLSSPPPAQLNPDPPQLNPIPPQRNPILPLSDQPPLLSPKVQPGPSTNEGQVQQQRPKTPELSGAPKICHKHSLQMHGGLAKVVGPIPEKRIQWQHTRGRYTCGQCRHTVTNRREMTEHSTVHSDSISTKEEPHNPASTSA</sequence>
<reference evidence="4" key="1">
    <citation type="submission" date="2025-08" db="UniProtKB">
        <authorList>
            <consortium name="Ensembl"/>
        </authorList>
    </citation>
    <scope>IDENTIFICATION</scope>
</reference>
<organism evidence="4 5">
    <name type="scientific">Neogobius melanostomus</name>
    <name type="common">round goby</name>
    <dbReference type="NCBI Taxonomy" id="47308"/>
    <lineage>
        <taxon>Eukaryota</taxon>
        <taxon>Metazoa</taxon>
        <taxon>Chordata</taxon>
        <taxon>Craniata</taxon>
        <taxon>Vertebrata</taxon>
        <taxon>Euteleostomi</taxon>
        <taxon>Actinopterygii</taxon>
        <taxon>Neopterygii</taxon>
        <taxon>Teleostei</taxon>
        <taxon>Neoteleostei</taxon>
        <taxon>Acanthomorphata</taxon>
        <taxon>Gobiaria</taxon>
        <taxon>Gobiiformes</taxon>
        <taxon>Gobioidei</taxon>
        <taxon>Gobiidae</taxon>
        <taxon>Benthophilinae</taxon>
        <taxon>Neogobiini</taxon>
        <taxon>Neogobius</taxon>
    </lineage>
</organism>
<dbReference type="InterPro" id="IPR013087">
    <property type="entry name" value="Znf_C2H2_type"/>
</dbReference>
<feature type="domain" description="C2H2-type" evidence="3">
    <location>
        <begin position="42"/>
        <end position="71"/>
    </location>
</feature>
<dbReference type="InterPro" id="IPR031799">
    <property type="entry name" value="Znf-C2H2_ribbon"/>
</dbReference>